<evidence type="ECO:0000313" key="1">
    <source>
        <dbReference type="EMBL" id="QHS95693.1"/>
    </source>
</evidence>
<sequence length="48" mass="5378">MNVNVRGDLEEKCGNCEGLPPKYVTEYGLMGEVGQQWTFPKFGNEKIA</sequence>
<name>A0A6C0BWP6_9ZZZZ</name>
<organism evidence="1">
    <name type="scientific">viral metagenome</name>
    <dbReference type="NCBI Taxonomy" id="1070528"/>
    <lineage>
        <taxon>unclassified sequences</taxon>
        <taxon>metagenomes</taxon>
        <taxon>organismal metagenomes</taxon>
    </lineage>
</organism>
<dbReference type="EMBL" id="MN739255">
    <property type="protein sequence ID" value="QHS95693.1"/>
    <property type="molecule type" value="Genomic_DNA"/>
</dbReference>
<proteinExistence type="predicted"/>
<protein>
    <submittedName>
        <fullName evidence="1">Uncharacterized protein</fullName>
    </submittedName>
</protein>
<accession>A0A6C0BWP6</accession>
<reference evidence="1" key="1">
    <citation type="journal article" date="2020" name="Nature">
        <title>Giant virus diversity and host interactions through global metagenomics.</title>
        <authorList>
            <person name="Schulz F."/>
            <person name="Roux S."/>
            <person name="Paez-Espino D."/>
            <person name="Jungbluth S."/>
            <person name="Walsh D.A."/>
            <person name="Denef V.J."/>
            <person name="McMahon K.D."/>
            <person name="Konstantinidis K.T."/>
            <person name="Eloe-Fadrosh E.A."/>
            <person name="Kyrpides N.C."/>
            <person name="Woyke T."/>
        </authorList>
    </citation>
    <scope>NUCLEOTIDE SEQUENCE</scope>
    <source>
        <strain evidence="1">GVMAG-M-3300018868-6</strain>
    </source>
</reference>
<dbReference type="AlphaFoldDB" id="A0A6C0BWP6"/>